<comment type="similarity">
    <text evidence="1">Belongs to the sigma-70 factor family. ECF subfamily.</text>
</comment>
<evidence type="ECO:0000256" key="3">
    <source>
        <dbReference type="ARBA" id="ARBA00023082"/>
    </source>
</evidence>
<gene>
    <name evidence="7" type="ORF">SAMN05444281_1559</name>
</gene>
<dbReference type="PANTHER" id="PTHR43133:SF45">
    <property type="entry name" value="RNA POLYMERASE ECF-TYPE SIGMA FACTOR"/>
    <property type="match status" value="1"/>
</dbReference>
<dbReference type="AlphaFoldDB" id="A0A1M5V6V3"/>
<evidence type="ECO:0000256" key="4">
    <source>
        <dbReference type="ARBA" id="ARBA00023163"/>
    </source>
</evidence>
<dbReference type="Pfam" id="PF04542">
    <property type="entry name" value="Sigma70_r2"/>
    <property type="match status" value="1"/>
</dbReference>
<keyword evidence="3" id="KW-0731">Sigma factor</keyword>
<dbReference type="STRING" id="1195760.SAMN05444281_1559"/>
<evidence type="ECO:0000256" key="1">
    <source>
        <dbReference type="ARBA" id="ARBA00010641"/>
    </source>
</evidence>
<evidence type="ECO:0000313" key="8">
    <source>
        <dbReference type="Proteomes" id="UP000184109"/>
    </source>
</evidence>
<dbReference type="SUPFAM" id="SSF88946">
    <property type="entry name" value="Sigma2 domain of RNA polymerase sigma factors"/>
    <property type="match status" value="1"/>
</dbReference>
<organism evidence="7 8">
    <name type="scientific">Wenyingzhuangia marina</name>
    <dbReference type="NCBI Taxonomy" id="1195760"/>
    <lineage>
        <taxon>Bacteria</taxon>
        <taxon>Pseudomonadati</taxon>
        <taxon>Bacteroidota</taxon>
        <taxon>Flavobacteriia</taxon>
        <taxon>Flavobacteriales</taxon>
        <taxon>Flavobacteriaceae</taxon>
        <taxon>Wenyingzhuangia</taxon>
    </lineage>
</organism>
<proteinExistence type="inferred from homology"/>
<dbReference type="InterPro" id="IPR013324">
    <property type="entry name" value="RNA_pol_sigma_r3/r4-like"/>
</dbReference>
<dbReference type="InterPro" id="IPR007627">
    <property type="entry name" value="RNA_pol_sigma70_r2"/>
</dbReference>
<dbReference type="InterPro" id="IPR014284">
    <property type="entry name" value="RNA_pol_sigma-70_dom"/>
</dbReference>
<evidence type="ECO:0000259" key="5">
    <source>
        <dbReference type="Pfam" id="PF04542"/>
    </source>
</evidence>
<reference evidence="8" key="1">
    <citation type="submission" date="2016-11" db="EMBL/GenBank/DDBJ databases">
        <authorList>
            <person name="Varghese N."/>
            <person name="Submissions S."/>
        </authorList>
    </citation>
    <scope>NUCLEOTIDE SEQUENCE [LARGE SCALE GENOMIC DNA]</scope>
    <source>
        <strain evidence="8">DSM 100572</strain>
    </source>
</reference>
<protein>
    <submittedName>
        <fullName evidence="7">RNA polymerase sigma-70 factor, ECF subfamily</fullName>
    </submittedName>
</protein>
<dbReference type="GO" id="GO:0016987">
    <property type="term" value="F:sigma factor activity"/>
    <property type="evidence" value="ECO:0007669"/>
    <property type="project" value="UniProtKB-KW"/>
</dbReference>
<feature type="domain" description="RNA polymerase sigma-70 region 2" evidence="5">
    <location>
        <begin position="54"/>
        <end position="112"/>
    </location>
</feature>
<keyword evidence="4" id="KW-0804">Transcription</keyword>
<dbReference type="Proteomes" id="UP000184109">
    <property type="component" value="Unassembled WGS sequence"/>
</dbReference>
<dbReference type="CDD" id="cd06171">
    <property type="entry name" value="Sigma70_r4"/>
    <property type="match status" value="1"/>
</dbReference>
<keyword evidence="8" id="KW-1185">Reference proteome</keyword>
<dbReference type="InterPro" id="IPR039425">
    <property type="entry name" value="RNA_pol_sigma-70-like"/>
</dbReference>
<evidence type="ECO:0000313" key="7">
    <source>
        <dbReference type="EMBL" id="SHH70946.1"/>
    </source>
</evidence>
<dbReference type="Gene3D" id="1.10.1740.10">
    <property type="match status" value="1"/>
</dbReference>
<accession>A0A1M5V6V3</accession>
<dbReference type="PANTHER" id="PTHR43133">
    <property type="entry name" value="RNA POLYMERASE ECF-TYPE SIGMA FACTO"/>
    <property type="match status" value="1"/>
</dbReference>
<dbReference type="GO" id="GO:0006352">
    <property type="term" value="P:DNA-templated transcription initiation"/>
    <property type="evidence" value="ECO:0007669"/>
    <property type="project" value="InterPro"/>
</dbReference>
<dbReference type="SUPFAM" id="SSF88659">
    <property type="entry name" value="Sigma3 and sigma4 domains of RNA polymerase sigma factors"/>
    <property type="match status" value="1"/>
</dbReference>
<keyword evidence="2" id="KW-0805">Transcription regulation</keyword>
<sequence length="201" mass="23797">MCSFKKKHSKNNHNRYSKIFYEPVIISDLSHQLNKTILSNDFYKTSILPFSGIIIKLCRAYTNSQEDFEDYYQEVCLQIWRSQKNFREESEWSTWVYRISLNVCLTLLKKKKNNVQHFVSDTTPTHHETVNSYAFSDESLNQLYIAIRQLSEIDRAVIMLYLDEKTYQEIADIIGTNPNNIGVRVQRIKMRLKKLLDGKIN</sequence>
<dbReference type="GO" id="GO:0003677">
    <property type="term" value="F:DNA binding"/>
    <property type="evidence" value="ECO:0007669"/>
    <property type="project" value="InterPro"/>
</dbReference>
<name>A0A1M5V6V3_9FLAO</name>
<dbReference type="InterPro" id="IPR013325">
    <property type="entry name" value="RNA_pol_sigma_r2"/>
</dbReference>
<dbReference type="Pfam" id="PF08281">
    <property type="entry name" value="Sigma70_r4_2"/>
    <property type="match status" value="1"/>
</dbReference>
<dbReference type="NCBIfam" id="TIGR02937">
    <property type="entry name" value="sigma70-ECF"/>
    <property type="match status" value="1"/>
</dbReference>
<feature type="domain" description="RNA polymerase sigma factor 70 region 4 type 2" evidence="6">
    <location>
        <begin position="142"/>
        <end position="192"/>
    </location>
</feature>
<evidence type="ECO:0000259" key="6">
    <source>
        <dbReference type="Pfam" id="PF08281"/>
    </source>
</evidence>
<dbReference type="InterPro" id="IPR036388">
    <property type="entry name" value="WH-like_DNA-bd_sf"/>
</dbReference>
<dbReference type="Gene3D" id="1.10.10.10">
    <property type="entry name" value="Winged helix-like DNA-binding domain superfamily/Winged helix DNA-binding domain"/>
    <property type="match status" value="1"/>
</dbReference>
<evidence type="ECO:0000256" key="2">
    <source>
        <dbReference type="ARBA" id="ARBA00023015"/>
    </source>
</evidence>
<dbReference type="InterPro" id="IPR013249">
    <property type="entry name" value="RNA_pol_sigma70_r4_t2"/>
</dbReference>
<dbReference type="EMBL" id="FQXQ01000003">
    <property type="protein sequence ID" value="SHH70946.1"/>
    <property type="molecule type" value="Genomic_DNA"/>
</dbReference>